<gene>
    <name evidence="2" type="ORF">I6I53_02890</name>
</gene>
<reference evidence="2 3" key="1">
    <citation type="submission" date="2021-01" db="EMBL/GenBank/DDBJ databases">
        <title>FDA dAtabase for Regulatory Grade micrObial Sequences (FDA-ARGOS): Supporting development and validation of Infectious Disease Dx tests.</title>
        <authorList>
            <person name="Sproer C."/>
            <person name="Gronow S."/>
            <person name="Severitt S."/>
            <person name="Schroder I."/>
            <person name="Tallon L."/>
            <person name="Sadzewicz L."/>
            <person name="Zhao X."/>
            <person name="Boylan J."/>
            <person name="Ott S."/>
            <person name="Bowen H."/>
            <person name="Vavikolanu K."/>
            <person name="Mehta A."/>
            <person name="Aluvathingal J."/>
            <person name="Nadendla S."/>
            <person name="Lowell S."/>
            <person name="Myers T."/>
            <person name="Yan Y."/>
            <person name="Sichtig H."/>
        </authorList>
    </citation>
    <scope>NUCLEOTIDE SEQUENCE [LARGE SCALE GENOMIC DNA]</scope>
    <source>
        <strain evidence="2 3">FDAARGOS_1096</strain>
    </source>
</reference>
<evidence type="ECO:0000313" key="2">
    <source>
        <dbReference type="EMBL" id="QQT86757.1"/>
    </source>
</evidence>
<dbReference type="GeneID" id="66210353"/>
<proteinExistence type="predicted"/>
<feature type="transmembrane region" description="Helical" evidence="1">
    <location>
        <begin position="112"/>
        <end position="131"/>
    </location>
</feature>
<evidence type="ECO:0000256" key="1">
    <source>
        <dbReference type="SAM" id="Phobius"/>
    </source>
</evidence>
<keyword evidence="1" id="KW-1133">Transmembrane helix</keyword>
<accession>A0A7T9Z6N8</accession>
<feature type="transmembrane region" description="Helical" evidence="1">
    <location>
        <begin position="137"/>
        <end position="156"/>
    </location>
</feature>
<dbReference type="AlphaFoldDB" id="A0A7T9Z6N8"/>
<dbReference type="RefSeq" id="WP_004994041.1">
    <property type="nucleotide sequence ID" value="NZ_BKGH01000001.1"/>
</dbReference>
<name>A0A7T9Z6N8_9GAMM</name>
<dbReference type="Proteomes" id="UP000595320">
    <property type="component" value="Chromosome"/>
</dbReference>
<protein>
    <submittedName>
        <fullName evidence="2">Uncharacterized protein</fullName>
    </submittedName>
</protein>
<organism evidence="2 3">
    <name type="scientific">Acinetobacter ursingii</name>
    <dbReference type="NCBI Taxonomy" id="108980"/>
    <lineage>
        <taxon>Bacteria</taxon>
        <taxon>Pseudomonadati</taxon>
        <taxon>Pseudomonadota</taxon>
        <taxon>Gammaproteobacteria</taxon>
        <taxon>Moraxellales</taxon>
        <taxon>Moraxellaceae</taxon>
        <taxon>Acinetobacter</taxon>
    </lineage>
</organism>
<dbReference type="EMBL" id="CP068176">
    <property type="protein sequence ID" value="QQT86757.1"/>
    <property type="molecule type" value="Genomic_DNA"/>
</dbReference>
<evidence type="ECO:0000313" key="3">
    <source>
        <dbReference type="Proteomes" id="UP000595320"/>
    </source>
</evidence>
<sequence length="209" mass="24602">MTGTIQNIQHIKKDHIIWKEPNPRLQDLTRQHQRNRSFSADQFSAQLDEVIIFGTFTQFVVEDNEHVEMIVSDEDYNGLHAKKVIVLKSSAGILHIDPTLAESYVQRYPINIPFWIHILAVIIFTGIVVYFQTWQSLKGAIFLIVMMYLVVGFFLLQKTGYKQDKYKRFELRKAVDNHPMLQGYSLSKLQNDQYYYRTKEFVINLKKLV</sequence>
<keyword evidence="1" id="KW-0812">Transmembrane</keyword>
<keyword evidence="1" id="KW-0472">Membrane</keyword>